<dbReference type="EMBL" id="JADEXG010000060">
    <property type="protein sequence ID" value="MBE9079552.1"/>
    <property type="molecule type" value="Genomic_DNA"/>
</dbReference>
<keyword evidence="1" id="KW-1133">Transmembrane helix</keyword>
<evidence type="ECO:0000313" key="2">
    <source>
        <dbReference type="EMBL" id="MBE9079552.1"/>
    </source>
</evidence>
<accession>A0A8J7DD53</accession>
<dbReference type="Proteomes" id="UP000636505">
    <property type="component" value="Unassembled WGS sequence"/>
</dbReference>
<evidence type="ECO:0000313" key="3">
    <source>
        <dbReference type="Proteomes" id="UP000636505"/>
    </source>
</evidence>
<protein>
    <submittedName>
        <fullName evidence="2">Uncharacterized protein</fullName>
    </submittedName>
</protein>
<comment type="caution">
    <text evidence="2">The sequence shown here is derived from an EMBL/GenBank/DDBJ whole genome shotgun (WGS) entry which is preliminary data.</text>
</comment>
<gene>
    <name evidence="2" type="ORF">IQ241_20005</name>
</gene>
<name>A0A8J7DD53_9CYAN</name>
<sequence length="106" mass="11343">MVAALYGLFTGVTCAIAVVAFRSAQSGLGILKNVRFVALSGLLTGLFFGLSAYPMYARGKISEEQITAYLAGLGLCLSIGSIAFQLLYAVIHKVREVEYDVSDRSE</sequence>
<feature type="transmembrane region" description="Helical" evidence="1">
    <location>
        <begin position="68"/>
        <end position="91"/>
    </location>
</feature>
<proteinExistence type="predicted"/>
<reference evidence="2" key="1">
    <citation type="submission" date="2020-10" db="EMBL/GenBank/DDBJ databases">
        <authorList>
            <person name="Castelo-Branco R."/>
            <person name="Eusebio N."/>
            <person name="Adriana R."/>
            <person name="Vieira A."/>
            <person name="Brugerolle De Fraissinette N."/>
            <person name="Rezende De Castro R."/>
            <person name="Schneider M.P."/>
            <person name="Vasconcelos V."/>
            <person name="Leao P.N."/>
        </authorList>
    </citation>
    <scope>NUCLEOTIDE SEQUENCE</scope>
    <source>
        <strain evidence="2">LEGE 07310</strain>
    </source>
</reference>
<dbReference type="AlphaFoldDB" id="A0A8J7DD53"/>
<feature type="transmembrane region" description="Helical" evidence="1">
    <location>
        <begin position="36"/>
        <end position="56"/>
    </location>
</feature>
<keyword evidence="1" id="KW-0812">Transmembrane</keyword>
<feature type="transmembrane region" description="Helical" evidence="1">
    <location>
        <begin position="6"/>
        <end position="24"/>
    </location>
</feature>
<dbReference type="RefSeq" id="WP_193910631.1">
    <property type="nucleotide sequence ID" value="NZ_JADEXG010000060.1"/>
</dbReference>
<evidence type="ECO:0000256" key="1">
    <source>
        <dbReference type="SAM" id="Phobius"/>
    </source>
</evidence>
<keyword evidence="3" id="KW-1185">Reference proteome</keyword>
<keyword evidence="1" id="KW-0472">Membrane</keyword>
<organism evidence="2 3">
    <name type="scientific">Vasconcelosia minhoensis LEGE 07310</name>
    <dbReference type="NCBI Taxonomy" id="915328"/>
    <lineage>
        <taxon>Bacteria</taxon>
        <taxon>Bacillati</taxon>
        <taxon>Cyanobacteriota</taxon>
        <taxon>Cyanophyceae</taxon>
        <taxon>Nodosilineales</taxon>
        <taxon>Cymatolegaceae</taxon>
        <taxon>Vasconcelosia</taxon>
        <taxon>Vasconcelosia minhoensis</taxon>
    </lineage>
</organism>